<dbReference type="GO" id="GO:0008270">
    <property type="term" value="F:zinc ion binding"/>
    <property type="evidence" value="ECO:0007669"/>
    <property type="project" value="UniProtKB-KW"/>
</dbReference>
<dbReference type="PROSITE" id="PS50014">
    <property type="entry name" value="BROMODOMAIN_2"/>
    <property type="match status" value="1"/>
</dbReference>
<dbReference type="Proteomes" id="UP000095282">
    <property type="component" value="Unplaced"/>
</dbReference>
<dbReference type="PROSITE" id="PS01359">
    <property type="entry name" value="ZF_PHD_1"/>
    <property type="match status" value="1"/>
</dbReference>
<feature type="domain" description="Bromo" evidence="8">
    <location>
        <begin position="498"/>
        <end position="548"/>
    </location>
</feature>
<proteinExistence type="predicted"/>
<dbReference type="STRING" id="1561998.A0A1I7TVE4"/>
<evidence type="ECO:0000313" key="12">
    <source>
        <dbReference type="WBParaSite" id="Csp11.Scaffold629.g12175.t1"/>
    </source>
</evidence>
<dbReference type="SMART" id="SM00297">
    <property type="entry name" value="BROMO"/>
    <property type="match status" value="1"/>
</dbReference>
<keyword evidence="2 6" id="KW-0863">Zinc-finger</keyword>
<feature type="compositionally biased region" description="Basic and acidic residues" evidence="7">
    <location>
        <begin position="667"/>
        <end position="684"/>
    </location>
</feature>
<dbReference type="Gene3D" id="3.30.40.10">
    <property type="entry name" value="Zinc/RING finger domain, C3HC4 (zinc finger)"/>
    <property type="match status" value="2"/>
</dbReference>
<dbReference type="AlphaFoldDB" id="A0A1I7TVE4"/>
<feature type="compositionally biased region" description="Low complexity" evidence="7">
    <location>
        <begin position="721"/>
        <end position="771"/>
    </location>
</feature>
<evidence type="ECO:0000313" key="11">
    <source>
        <dbReference type="Proteomes" id="UP000095282"/>
    </source>
</evidence>
<protein>
    <submittedName>
        <fullName evidence="12">PHD-type domain-containing protein</fullName>
    </submittedName>
</protein>
<dbReference type="CDD" id="cd04369">
    <property type="entry name" value="Bromodomain"/>
    <property type="match status" value="1"/>
</dbReference>
<evidence type="ECO:0000259" key="10">
    <source>
        <dbReference type="PROSITE" id="PS51805"/>
    </source>
</evidence>
<dbReference type="InterPro" id="IPR001965">
    <property type="entry name" value="Znf_PHD"/>
</dbReference>
<feature type="region of interest" description="Disordered" evidence="7">
    <location>
        <begin position="392"/>
        <end position="412"/>
    </location>
</feature>
<dbReference type="InterPro" id="IPR019787">
    <property type="entry name" value="Znf_PHD-finger"/>
</dbReference>
<evidence type="ECO:0000256" key="2">
    <source>
        <dbReference type="ARBA" id="ARBA00022771"/>
    </source>
</evidence>
<dbReference type="InterPro" id="IPR001487">
    <property type="entry name" value="Bromodomain"/>
</dbReference>
<evidence type="ECO:0000256" key="5">
    <source>
        <dbReference type="PROSITE-ProRule" id="PRU00035"/>
    </source>
</evidence>
<evidence type="ECO:0000256" key="6">
    <source>
        <dbReference type="PROSITE-ProRule" id="PRU00146"/>
    </source>
</evidence>
<dbReference type="PROSITE" id="PS50016">
    <property type="entry name" value="ZF_PHD_2"/>
    <property type="match status" value="1"/>
</dbReference>
<organism evidence="11 12">
    <name type="scientific">Caenorhabditis tropicalis</name>
    <dbReference type="NCBI Taxonomy" id="1561998"/>
    <lineage>
        <taxon>Eukaryota</taxon>
        <taxon>Metazoa</taxon>
        <taxon>Ecdysozoa</taxon>
        <taxon>Nematoda</taxon>
        <taxon>Chromadorea</taxon>
        <taxon>Rhabditida</taxon>
        <taxon>Rhabditina</taxon>
        <taxon>Rhabditomorpha</taxon>
        <taxon>Rhabditoidea</taxon>
        <taxon>Rhabditidae</taxon>
        <taxon>Peloderinae</taxon>
        <taxon>Caenorhabditis</taxon>
    </lineage>
</organism>
<evidence type="ECO:0000256" key="3">
    <source>
        <dbReference type="ARBA" id="ARBA00022833"/>
    </source>
</evidence>
<dbReference type="PANTHER" id="PTHR13793">
    <property type="entry name" value="PHD FINGER PROTEINS"/>
    <property type="match status" value="1"/>
</dbReference>
<feature type="domain" description="PHD-type" evidence="10">
    <location>
        <begin position="191"/>
        <end position="308"/>
    </location>
</feature>
<dbReference type="PANTHER" id="PTHR13793:SF107">
    <property type="entry name" value="BROMODOMAIN-CONTAINING PROTEIN HOMOLOG"/>
    <property type="match status" value="1"/>
</dbReference>
<dbReference type="SMART" id="SM00249">
    <property type="entry name" value="PHD"/>
    <property type="match status" value="2"/>
</dbReference>
<dbReference type="InterPro" id="IPR019786">
    <property type="entry name" value="Zinc_finger_PHD-type_CS"/>
</dbReference>
<feature type="compositionally biased region" description="Basic and acidic residues" evidence="7">
    <location>
        <begin position="612"/>
        <end position="622"/>
    </location>
</feature>
<keyword evidence="1" id="KW-0479">Metal-binding</keyword>
<dbReference type="InterPro" id="IPR013083">
    <property type="entry name" value="Znf_RING/FYVE/PHD"/>
</dbReference>
<dbReference type="PROSITE" id="PS51805">
    <property type="entry name" value="EPHD"/>
    <property type="match status" value="1"/>
</dbReference>
<dbReference type="Pfam" id="PF00439">
    <property type="entry name" value="Bromodomain"/>
    <property type="match status" value="1"/>
</dbReference>
<evidence type="ECO:0000259" key="9">
    <source>
        <dbReference type="PROSITE" id="PS50016"/>
    </source>
</evidence>
<feature type="compositionally biased region" description="Low complexity" evidence="7">
    <location>
        <begin position="640"/>
        <end position="650"/>
    </location>
</feature>
<evidence type="ECO:0000256" key="7">
    <source>
        <dbReference type="SAM" id="MobiDB-lite"/>
    </source>
</evidence>
<reference evidence="12" key="1">
    <citation type="submission" date="2016-11" db="UniProtKB">
        <authorList>
            <consortium name="WormBaseParasite"/>
        </authorList>
    </citation>
    <scope>IDENTIFICATION</scope>
</reference>
<evidence type="ECO:0000259" key="8">
    <source>
        <dbReference type="PROSITE" id="PS50014"/>
    </source>
</evidence>
<accession>A0A1I7TVE4</accession>
<keyword evidence="3" id="KW-0862">Zinc</keyword>
<evidence type="ECO:0000256" key="4">
    <source>
        <dbReference type="ARBA" id="ARBA00023117"/>
    </source>
</evidence>
<dbReference type="WBParaSite" id="Csp11.Scaffold629.g12175.t1">
    <property type="protein sequence ID" value="Csp11.Scaffold629.g12175.t1"/>
    <property type="gene ID" value="Csp11.Scaffold629.g12175"/>
</dbReference>
<dbReference type="eggNOG" id="KOG0955">
    <property type="taxonomic scope" value="Eukaryota"/>
</dbReference>
<evidence type="ECO:0000256" key="1">
    <source>
        <dbReference type="ARBA" id="ARBA00022723"/>
    </source>
</evidence>
<dbReference type="InterPro" id="IPR034732">
    <property type="entry name" value="EPHD"/>
</dbReference>
<dbReference type="InterPro" id="IPR036427">
    <property type="entry name" value="Bromodomain-like_sf"/>
</dbReference>
<dbReference type="Gene3D" id="1.20.920.10">
    <property type="entry name" value="Bromodomain-like"/>
    <property type="match status" value="1"/>
</dbReference>
<keyword evidence="4 5" id="KW-0103">Bromodomain</keyword>
<dbReference type="InterPro" id="IPR011011">
    <property type="entry name" value="Znf_FYVE_PHD"/>
</dbReference>
<sequence length="933" mass="106549">MTMTMDMRTAKFRKVFCPKIMKKDIINMKDAIVSNFAHITTPARGKYGIPLKKFPTQKFNHYQLEHRREGDDSHVDYSVDEFDMTWLTLMNRKQIQMGAEIFSVAILEIWFDRLEKMCMWKPKEHQKLRDADGKEVEDVCNICLDGDTSNCNQIVYCDRCNLTVHQDCYGIPFIPEGCLECRRCAFSPARSVHCVLCPSTTGAFKQMDNKQWVHVLCVIWVDETHFGNTIFMENVQNVEKAINDRKALSCQLCKNRKHARMGACIQCSEAKCTASFHVTCARNGGLTMRIVESENGQVNRFAWCQKHTPQVTEADEEQQKLRLRNQQREMERRLPQISMPALTTRIIAQILGEQPFSQHDDLIYFWFQKRRNRLGAPLLKNWPPPAAIEDAMETTPQRGGGSQGGSGSSRKAIPMDSFNTGDMMKQIQAVEKSLESTVEMFDLILKREEKKRDLVSMSLRMFQRGFKPTNVAVSEAIDALKHIDKGKVFAEPVELRGYRDIIKNPICLKDMTEKAAKGQYANIAQLREDVQLMLANCFQFNKGNRIYIKYGNTYKKESTPILDRAEREEEERQTLKKDEQFMMQLLNMPGIEESTSSERIRVEEDEVEEVEPEHKMEVEELPPKNPRKRGRHDSDDPGPSTSSHFFSSSSSRRKQPEAPPPPSASRKRQEETPRTSKRNPEFRQTKLTHFFELPPAKPAEKAQVTFAELPETKSSVFDVPSTSGGSTGFQGSAPSTSSSASSRPSTRSTTTTTTPAVTRRTSYRMSSAALQSPLPASKRIGAKALLDSDDDEDDEIQIQPAPRQLTPEELRIEKLRSAENEAMSKFAHNQLVLVDGRAAKVIDSHLAHLSDIHREQRQSMMKKRREVLSEIPQAAVIYVEFFQKLNNMENFQWVTPDRVELLDLNNISQKSPKIPGLKAAKEWHQKVINGEDV</sequence>
<keyword evidence="11" id="KW-1185">Reference proteome</keyword>
<dbReference type="GO" id="GO:0006357">
    <property type="term" value="P:regulation of transcription by RNA polymerase II"/>
    <property type="evidence" value="ECO:0007669"/>
    <property type="project" value="TreeGrafter"/>
</dbReference>
<dbReference type="SUPFAM" id="SSF47370">
    <property type="entry name" value="Bromodomain"/>
    <property type="match status" value="1"/>
</dbReference>
<feature type="region of interest" description="Disordered" evidence="7">
    <location>
        <begin position="715"/>
        <end position="771"/>
    </location>
</feature>
<feature type="region of interest" description="Disordered" evidence="7">
    <location>
        <begin position="588"/>
        <end position="684"/>
    </location>
</feature>
<feature type="domain" description="PHD-type" evidence="9">
    <location>
        <begin position="137"/>
        <end position="187"/>
    </location>
</feature>
<feature type="compositionally biased region" description="Gly residues" evidence="7">
    <location>
        <begin position="398"/>
        <end position="407"/>
    </location>
</feature>
<dbReference type="InterPro" id="IPR050701">
    <property type="entry name" value="Histone_Mod_Regulator"/>
</dbReference>
<dbReference type="SUPFAM" id="SSF57903">
    <property type="entry name" value="FYVE/PHD zinc finger"/>
    <property type="match status" value="1"/>
</dbReference>
<dbReference type="CDD" id="cd15492">
    <property type="entry name" value="PHD_BRPF_JADE_like"/>
    <property type="match status" value="1"/>
</dbReference>
<dbReference type="Pfam" id="PF13831">
    <property type="entry name" value="PHD_2"/>
    <property type="match status" value="1"/>
</dbReference>
<dbReference type="Pfam" id="PF13832">
    <property type="entry name" value="zf-HC5HC2H_2"/>
    <property type="match status" value="1"/>
</dbReference>
<name>A0A1I7TVE4_9PELO</name>